<dbReference type="Proteomes" id="UP000176689">
    <property type="component" value="Unassembled WGS sequence"/>
</dbReference>
<evidence type="ECO:0000313" key="3">
    <source>
        <dbReference type="EMBL" id="OGG69124.1"/>
    </source>
</evidence>
<dbReference type="EMBL" id="MFLP01000038">
    <property type="protein sequence ID" value="OGG69124.1"/>
    <property type="molecule type" value="Genomic_DNA"/>
</dbReference>
<dbReference type="GO" id="GO:0004222">
    <property type="term" value="F:metalloendopeptidase activity"/>
    <property type="evidence" value="ECO:0007669"/>
    <property type="project" value="TreeGrafter"/>
</dbReference>
<dbReference type="PANTHER" id="PTHR21666">
    <property type="entry name" value="PEPTIDASE-RELATED"/>
    <property type="match status" value="1"/>
</dbReference>
<dbReference type="AlphaFoldDB" id="A0A1F6E5Z3"/>
<feature type="domain" description="M23ase beta-sheet core" evidence="2">
    <location>
        <begin position="35"/>
        <end position="122"/>
    </location>
</feature>
<dbReference type="InterPro" id="IPR002477">
    <property type="entry name" value="Peptidoglycan-bd-like"/>
</dbReference>
<organism evidence="3 4">
    <name type="scientific">Candidatus Kaiserbacteria bacterium RIFCSPHIGHO2_12_FULL_53_13</name>
    <dbReference type="NCBI Taxonomy" id="1798502"/>
    <lineage>
        <taxon>Bacteria</taxon>
        <taxon>Candidatus Kaiseribacteriota</taxon>
    </lineage>
</organism>
<evidence type="ECO:0008006" key="5">
    <source>
        <dbReference type="Google" id="ProtNLM"/>
    </source>
</evidence>
<reference evidence="3 4" key="1">
    <citation type="journal article" date="2016" name="Nat. Commun.">
        <title>Thousands of microbial genomes shed light on interconnected biogeochemical processes in an aquifer system.</title>
        <authorList>
            <person name="Anantharaman K."/>
            <person name="Brown C.T."/>
            <person name="Hug L.A."/>
            <person name="Sharon I."/>
            <person name="Castelle C.J."/>
            <person name="Probst A.J."/>
            <person name="Thomas B.C."/>
            <person name="Singh A."/>
            <person name="Wilkins M.J."/>
            <person name="Karaoz U."/>
            <person name="Brodie E.L."/>
            <person name="Williams K.H."/>
            <person name="Hubbard S.S."/>
            <person name="Banfield J.F."/>
        </authorList>
    </citation>
    <scope>NUCLEOTIDE SEQUENCE [LARGE SCALE GENOMIC DNA]</scope>
</reference>
<protein>
    <recommendedName>
        <fullName evidence="5">Peptidase M23 domain-containing protein</fullName>
    </recommendedName>
</protein>
<dbReference type="InterPro" id="IPR011055">
    <property type="entry name" value="Dup_hybrid_motif"/>
</dbReference>
<accession>A0A1F6E5Z3</accession>
<dbReference type="Gene3D" id="2.70.70.10">
    <property type="entry name" value="Glucose Permease (Domain IIA)"/>
    <property type="match status" value="1"/>
</dbReference>
<proteinExistence type="predicted"/>
<dbReference type="SUPFAM" id="SSF51261">
    <property type="entry name" value="Duplicated hybrid motif"/>
    <property type="match status" value="1"/>
</dbReference>
<sequence length="267" mass="28960">MYHERMPTFLWPLKKTLTRVVQGFGDPWSANTKKLHTGLDIPAAAGEKVAAAASGTVSKTGDLGKDWAHYVVLEHASKDYCTSYLHIDPIVRVGQKLQVGDLVGCVAKIPGSHLHFNVWKGQANQLLTQRGALPTTDNAGKVEPTTDPPFPSNFLDPSSFSYRYSNSTQETAESQGRVFTITRDLAKGSSGPDVKLLQQILNSDASTIVAISGLGSPGNESELFGDLTENAVQRFQIKYSIASAGTPGFGIVGPKTREQLRQIYQRN</sequence>
<dbReference type="Pfam" id="PF01551">
    <property type="entry name" value="Peptidase_M23"/>
    <property type="match status" value="1"/>
</dbReference>
<feature type="domain" description="Peptidoglycan binding-like" evidence="1">
    <location>
        <begin position="190"/>
        <end position="260"/>
    </location>
</feature>
<dbReference type="PANTHER" id="PTHR21666:SF270">
    <property type="entry name" value="MUREIN HYDROLASE ACTIVATOR ENVC"/>
    <property type="match status" value="1"/>
</dbReference>
<gene>
    <name evidence="3" type="ORF">A3F27_03390</name>
</gene>
<evidence type="ECO:0000313" key="4">
    <source>
        <dbReference type="Proteomes" id="UP000176689"/>
    </source>
</evidence>
<dbReference type="InterPro" id="IPR016047">
    <property type="entry name" value="M23ase_b-sheet_dom"/>
</dbReference>
<dbReference type="InterPro" id="IPR050570">
    <property type="entry name" value="Cell_wall_metabolism_enzyme"/>
</dbReference>
<dbReference type="InterPro" id="IPR036366">
    <property type="entry name" value="PGBDSf"/>
</dbReference>
<dbReference type="Gene3D" id="1.10.101.10">
    <property type="entry name" value="PGBD-like superfamily/PGBD"/>
    <property type="match status" value="1"/>
</dbReference>
<evidence type="ECO:0000259" key="2">
    <source>
        <dbReference type="Pfam" id="PF01551"/>
    </source>
</evidence>
<dbReference type="CDD" id="cd12797">
    <property type="entry name" value="M23_peptidase"/>
    <property type="match status" value="1"/>
</dbReference>
<evidence type="ECO:0000259" key="1">
    <source>
        <dbReference type="Pfam" id="PF01471"/>
    </source>
</evidence>
<name>A0A1F6E5Z3_9BACT</name>
<dbReference type="InterPro" id="IPR036365">
    <property type="entry name" value="PGBD-like_sf"/>
</dbReference>
<dbReference type="Pfam" id="PF01471">
    <property type="entry name" value="PG_binding_1"/>
    <property type="match status" value="1"/>
</dbReference>
<comment type="caution">
    <text evidence="3">The sequence shown here is derived from an EMBL/GenBank/DDBJ whole genome shotgun (WGS) entry which is preliminary data.</text>
</comment>
<dbReference type="SUPFAM" id="SSF47090">
    <property type="entry name" value="PGBD-like"/>
    <property type="match status" value="1"/>
</dbReference>